<evidence type="ECO:0000313" key="2">
    <source>
        <dbReference type="EMBL" id="PLN79262.1"/>
    </source>
</evidence>
<feature type="compositionally biased region" description="Basic residues" evidence="1">
    <location>
        <begin position="51"/>
        <end position="69"/>
    </location>
</feature>
<keyword evidence="3" id="KW-1185">Reference proteome</keyword>
<dbReference type="Proteomes" id="UP000235023">
    <property type="component" value="Unassembled WGS sequence"/>
</dbReference>
<accession>A0A2J5HPU4</accession>
<organism evidence="2 3">
    <name type="scientific">Aspergillus taichungensis</name>
    <dbReference type="NCBI Taxonomy" id="482145"/>
    <lineage>
        <taxon>Eukaryota</taxon>
        <taxon>Fungi</taxon>
        <taxon>Dikarya</taxon>
        <taxon>Ascomycota</taxon>
        <taxon>Pezizomycotina</taxon>
        <taxon>Eurotiomycetes</taxon>
        <taxon>Eurotiomycetidae</taxon>
        <taxon>Eurotiales</taxon>
        <taxon>Aspergillaceae</taxon>
        <taxon>Aspergillus</taxon>
        <taxon>Aspergillus subgen. Circumdati</taxon>
    </lineage>
</organism>
<evidence type="ECO:0000313" key="3">
    <source>
        <dbReference type="Proteomes" id="UP000235023"/>
    </source>
</evidence>
<sequence length="124" mass="14116">MTLHLSMERIITVLIQIMMISVAFQRAPGLRAERLARSYLPNASLCMPITSKKRKKKKRKKGKGTKRYKGYKDIWKKGSTRQAKKKKRRSNSIPSALPGSGSPNNRSQSSGQNMYTAKPENHRN</sequence>
<dbReference type="EMBL" id="KZ559563">
    <property type="protein sequence ID" value="PLN79262.1"/>
    <property type="molecule type" value="Genomic_DNA"/>
</dbReference>
<gene>
    <name evidence="2" type="ORF">BDW42DRAFT_173402</name>
</gene>
<name>A0A2J5HPU4_9EURO</name>
<proteinExistence type="predicted"/>
<dbReference type="AlphaFoldDB" id="A0A2J5HPU4"/>
<evidence type="ECO:0000256" key="1">
    <source>
        <dbReference type="SAM" id="MobiDB-lite"/>
    </source>
</evidence>
<reference evidence="3" key="1">
    <citation type="submission" date="2017-12" db="EMBL/GenBank/DDBJ databases">
        <authorList>
            <consortium name="DOE Joint Genome Institute"/>
            <person name="Mondo S.J."/>
            <person name="Kjaerbolling I."/>
            <person name="Vesth T.C."/>
            <person name="Frisvad J.C."/>
            <person name="Nybo J.L."/>
            <person name="Theobald S."/>
            <person name="Kuo A."/>
            <person name="Bowyer P."/>
            <person name="Matsuda Y."/>
            <person name="Lyhne E.K."/>
            <person name="Kogle M.E."/>
            <person name="Clum A."/>
            <person name="Lipzen A."/>
            <person name="Salamov A."/>
            <person name="Ngan C.Y."/>
            <person name="Daum C."/>
            <person name="Chiniquy J."/>
            <person name="Barry K."/>
            <person name="LaButti K."/>
            <person name="Haridas S."/>
            <person name="Simmons B.A."/>
            <person name="Magnuson J.K."/>
            <person name="Mortensen U.H."/>
            <person name="Larsen T.O."/>
            <person name="Grigoriev I.V."/>
            <person name="Baker S.E."/>
            <person name="Andersen M.R."/>
            <person name="Nordberg H.P."/>
            <person name="Cantor M.N."/>
            <person name="Hua S.X."/>
        </authorList>
    </citation>
    <scope>NUCLEOTIDE SEQUENCE [LARGE SCALE GENOMIC DNA]</scope>
    <source>
        <strain evidence="3">IBT 19404</strain>
    </source>
</reference>
<feature type="compositionally biased region" description="Basic residues" evidence="1">
    <location>
        <begin position="78"/>
        <end position="90"/>
    </location>
</feature>
<feature type="compositionally biased region" description="Polar residues" evidence="1">
    <location>
        <begin position="101"/>
        <end position="115"/>
    </location>
</feature>
<protein>
    <submittedName>
        <fullName evidence="2">Uncharacterized protein</fullName>
    </submittedName>
</protein>
<feature type="region of interest" description="Disordered" evidence="1">
    <location>
        <begin position="49"/>
        <end position="124"/>
    </location>
</feature>